<reference evidence="17 18" key="1">
    <citation type="submission" date="2016-10" db="EMBL/GenBank/DDBJ databases">
        <authorList>
            <person name="de Groot N.N."/>
        </authorList>
    </citation>
    <scope>NUCLEOTIDE SEQUENCE [LARGE SCALE GENOMIC DNA]</scope>
    <source>
        <strain evidence="17 18">DSM 16213</strain>
    </source>
</reference>
<keyword evidence="7" id="KW-0479">Metal-binding</keyword>
<keyword evidence="10" id="KW-0149">Chlorophyll biosynthesis</keyword>
<dbReference type="InterPro" id="IPR033749">
    <property type="entry name" value="Polyprenyl_synt_CS"/>
</dbReference>
<dbReference type="GO" id="GO:0015995">
    <property type="term" value="P:chlorophyll biosynthetic process"/>
    <property type="evidence" value="ECO:0007669"/>
    <property type="project" value="UniProtKB-KW"/>
</dbReference>
<evidence type="ECO:0000256" key="14">
    <source>
        <dbReference type="ARBA" id="ARBA00048119"/>
    </source>
</evidence>
<dbReference type="OrthoDB" id="9805316at2"/>
<comment type="similarity">
    <text evidence="3 16">Belongs to the FPP/GGPP synthase family.</text>
</comment>
<evidence type="ECO:0000256" key="1">
    <source>
        <dbReference type="ARBA" id="ARBA00001946"/>
    </source>
</evidence>
<dbReference type="GO" id="GO:0004311">
    <property type="term" value="F:geranylgeranyl diphosphate synthase activity"/>
    <property type="evidence" value="ECO:0007669"/>
    <property type="project" value="UniProtKB-EC"/>
</dbReference>
<dbReference type="PANTHER" id="PTHR43281:SF1">
    <property type="entry name" value="FARNESYL DIPHOSPHATE SYNTHASE"/>
    <property type="match status" value="1"/>
</dbReference>
<keyword evidence="8" id="KW-0125">Carotenoid biosynthesis</keyword>
<evidence type="ECO:0000256" key="13">
    <source>
        <dbReference type="ARBA" id="ARBA00032052"/>
    </source>
</evidence>
<evidence type="ECO:0000256" key="12">
    <source>
        <dbReference type="ARBA" id="ARBA00023818"/>
    </source>
</evidence>
<evidence type="ECO:0000256" key="9">
    <source>
        <dbReference type="ARBA" id="ARBA00022842"/>
    </source>
</evidence>
<dbReference type="FunFam" id="1.10.600.10:FF:000001">
    <property type="entry name" value="Geranylgeranyl diphosphate synthase"/>
    <property type="match status" value="1"/>
</dbReference>
<dbReference type="InterPro" id="IPR000092">
    <property type="entry name" value="Polyprenyl_synt"/>
</dbReference>
<keyword evidence="9" id="KW-0460">Magnesium</keyword>
<sequence length="287" mass="29533">MFANQLALDATTAQRLIGLALTPVPDVALHAAMLHAVQGGKGLRAFLVLEGARLHDVADRAGHAAAAIEAIHAYSLVHDDLPAMDDDDLRRGQPTVHRQWDEATAILAGDALQSLAFELVCAPASGVVDAARVDLALTLAQAAGASGMVLGQALDIAAETGPALTLDQITRLQAGKTGALITWAACAGPRIAQADVAPLRAYGDALGLAFQIADDILDETGDADAVGKAVGKDRSAGKATFVSLLGLDGAKRRAADLVELACDALVPYGDRAATLKDAARFVIARDK</sequence>
<evidence type="ECO:0000256" key="6">
    <source>
        <dbReference type="ARBA" id="ARBA00022679"/>
    </source>
</evidence>
<protein>
    <recommendedName>
        <fullName evidence="12">Geranylgeranyl diphosphate synthase</fullName>
        <ecNumber evidence="4">2.5.1.29</ecNumber>
    </recommendedName>
    <alternativeName>
        <fullName evidence="13">Farnesyltranstransferase</fullName>
    </alternativeName>
</protein>
<evidence type="ECO:0000256" key="7">
    <source>
        <dbReference type="ARBA" id="ARBA00022723"/>
    </source>
</evidence>
<keyword evidence="6 16" id="KW-0808">Transferase</keyword>
<evidence type="ECO:0000313" key="18">
    <source>
        <dbReference type="Proteomes" id="UP000199585"/>
    </source>
</evidence>
<dbReference type="PROSITE" id="PS00444">
    <property type="entry name" value="POLYPRENYL_SYNTHASE_2"/>
    <property type="match status" value="1"/>
</dbReference>
<evidence type="ECO:0000256" key="15">
    <source>
        <dbReference type="ARBA" id="ARBA00054703"/>
    </source>
</evidence>
<accession>A0A1H8DN45</accession>
<comment type="cofactor">
    <cofactor evidence="1">
        <name>Mg(2+)</name>
        <dbReference type="ChEBI" id="CHEBI:18420"/>
    </cofactor>
</comment>
<evidence type="ECO:0000256" key="16">
    <source>
        <dbReference type="RuleBase" id="RU004466"/>
    </source>
</evidence>
<evidence type="ECO:0000256" key="8">
    <source>
        <dbReference type="ARBA" id="ARBA00022746"/>
    </source>
</evidence>
<dbReference type="GO" id="GO:0046872">
    <property type="term" value="F:metal ion binding"/>
    <property type="evidence" value="ECO:0007669"/>
    <property type="project" value="UniProtKB-KW"/>
</dbReference>
<dbReference type="STRING" id="245187.SAMN04488003_1093"/>
<comment type="catalytic activity">
    <reaction evidence="14">
        <text>isopentenyl diphosphate + (2E,6E)-farnesyl diphosphate = (2E,6E,10E)-geranylgeranyl diphosphate + diphosphate</text>
        <dbReference type="Rhea" id="RHEA:17653"/>
        <dbReference type="ChEBI" id="CHEBI:33019"/>
        <dbReference type="ChEBI" id="CHEBI:58756"/>
        <dbReference type="ChEBI" id="CHEBI:128769"/>
        <dbReference type="ChEBI" id="CHEBI:175763"/>
        <dbReference type="EC" id="2.5.1.29"/>
    </reaction>
</comment>
<dbReference type="AlphaFoldDB" id="A0A1H8DN45"/>
<dbReference type="Gene3D" id="1.10.600.10">
    <property type="entry name" value="Farnesyl Diphosphate Synthase"/>
    <property type="match status" value="1"/>
</dbReference>
<evidence type="ECO:0000256" key="10">
    <source>
        <dbReference type="ARBA" id="ARBA00023171"/>
    </source>
</evidence>
<dbReference type="SFLD" id="SFLDS00005">
    <property type="entry name" value="Isoprenoid_Synthase_Type_I"/>
    <property type="match status" value="1"/>
</dbReference>
<keyword evidence="5" id="KW-0602">Photosynthesis</keyword>
<evidence type="ECO:0000256" key="5">
    <source>
        <dbReference type="ARBA" id="ARBA00022531"/>
    </source>
</evidence>
<evidence type="ECO:0000256" key="4">
    <source>
        <dbReference type="ARBA" id="ARBA00012382"/>
    </source>
</evidence>
<dbReference type="SFLD" id="SFLDG01017">
    <property type="entry name" value="Polyprenyl_Transferase_Like"/>
    <property type="match status" value="1"/>
</dbReference>
<organism evidence="17 18">
    <name type="scientific">Loktanella fryxellensis</name>
    <dbReference type="NCBI Taxonomy" id="245187"/>
    <lineage>
        <taxon>Bacteria</taxon>
        <taxon>Pseudomonadati</taxon>
        <taxon>Pseudomonadota</taxon>
        <taxon>Alphaproteobacteria</taxon>
        <taxon>Rhodobacterales</taxon>
        <taxon>Roseobacteraceae</taxon>
        <taxon>Loktanella</taxon>
    </lineage>
</organism>
<dbReference type="EC" id="2.5.1.29" evidence="4"/>
<comment type="function">
    <text evidence="15">Catalyzes the condensation of farnesyl diphosphate (FPP) and isopentenyl diphosphate (IPP) to yield geranylgeranyl diphosphate (GGPP) needed for biosynthesis of carotenoids and diterpenes.</text>
</comment>
<dbReference type="GO" id="GO:0016117">
    <property type="term" value="P:carotenoid biosynthetic process"/>
    <property type="evidence" value="ECO:0007669"/>
    <property type="project" value="UniProtKB-KW"/>
</dbReference>
<evidence type="ECO:0000256" key="11">
    <source>
        <dbReference type="ARBA" id="ARBA00023229"/>
    </source>
</evidence>
<name>A0A1H8DN45_9RHOB</name>
<dbReference type="RefSeq" id="WP_089901700.1">
    <property type="nucleotide sequence ID" value="NZ_FOCI01000009.1"/>
</dbReference>
<gene>
    <name evidence="17" type="ORF">SAMN04488003_1093</name>
</gene>
<dbReference type="PROSITE" id="PS00723">
    <property type="entry name" value="POLYPRENYL_SYNTHASE_1"/>
    <property type="match status" value="1"/>
</dbReference>
<evidence type="ECO:0000313" key="17">
    <source>
        <dbReference type="EMBL" id="SEN08761.1"/>
    </source>
</evidence>
<dbReference type="EMBL" id="FOCI01000009">
    <property type="protein sequence ID" value="SEN08761.1"/>
    <property type="molecule type" value="Genomic_DNA"/>
</dbReference>
<dbReference type="Proteomes" id="UP000199585">
    <property type="component" value="Unassembled WGS sequence"/>
</dbReference>
<dbReference type="SUPFAM" id="SSF48576">
    <property type="entry name" value="Terpenoid synthases"/>
    <property type="match status" value="1"/>
</dbReference>
<evidence type="ECO:0000256" key="3">
    <source>
        <dbReference type="ARBA" id="ARBA00006706"/>
    </source>
</evidence>
<comment type="pathway">
    <text evidence="2">Isoprenoid biosynthesis; geranylgeranyl diphosphate biosynthesis; geranylgeranyl diphosphate from farnesyl diphosphate and isopentenyl diphosphate: step 1/1.</text>
</comment>
<dbReference type="GO" id="GO:0015979">
    <property type="term" value="P:photosynthesis"/>
    <property type="evidence" value="ECO:0007669"/>
    <property type="project" value="UniProtKB-KW"/>
</dbReference>
<evidence type="ECO:0000256" key="2">
    <source>
        <dbReference type="ARBA" id="ARBA00005221"/>
    </source>
</evidence>
<dbReference type="Pfam" id="PF00348">
    <property type="entry name" value="polyprenyl_synt"/>
    <property type="match status" value="1"/>
</dbReference>
<keyword evidence="11" id="KW-0414">Isoprene biosynthesis</keyword>
<dbReference type="InterPro" id="IPR008949">
    <property type="entry name" value="Isoprenoid_synthase_dom_sf"/>
</dbReference>
<dbReference type="PANTHER" id="PTHR43281">
    <property type="entry name" value="FARNESYL DIPHOSPHATE SYNTHASE"/>
    <property type="match status" value="1"/>
</dbReference>
<keyword evidence="18" id="KW-1185">Reference proteome</keyword>
<proteinExistence type="inferred from homology"/>